<feature type="compositionally biased region" description="Polar residues" evidence="2">
    <location>
        <begin position="529"/>
        <end position="538"/>
    </location>
</feature>
<feature type="region of interest" description="Disordered" evidence="2">
    <location>
        <begin position="60"/>
        <end position="153"/>
    </location>
</feature>
<feature type="region of interest" description="Disordered" evidence="2">
    <location>
        <begin position="1557"/>
        <end position="1576"/>
    </location>
</feature>
<feature type="compositionally biased region" description="Low complexity" evidence="2">
    <location>
        <begin position="510"/>
        <end position="528"/>
    </location>
</feature>
<sequence length="1703" mass="183516">MTHVPFTSRLASLMGISTSNPTSPKYDGADDYYIPYTGTYEPAPGRATIGAAGGAGAGIGATPTPGTGTGTVGSSSTHTQARTRSHAHTLSGSTKNTHTSHSIPPNHPYNPHHHHAATATASSTLATSRVSEEVERGRRATLFPPTAPRLSTSSSFAAMTPSEYHGSAFPRVPSSVNPNPSTRRGGPSYLALDGGFIGQSPAPPRESTGGGVGGRSEGGKSDRGAAYRSSFASFITFGNSRKSIASASGVSSGLSQLHPLGAHDGGSGRRAWPLSATTTSFPHGASKLRGELRPTVADFMDEDDEDEGENGDRRQGSETWTSLPPIPPYMRQRSQSYVDETDQMWRRKSEEERRQRALEEELLRLEEERAMRNKQNAVKVTMPTSFFDVSPAEEYGSSNPFGSGRTRNASVAASAPHPYHRHYQPTIVEPPSAPVPERAVDLASPISPSFDFLHPYATAPTSATTSPTKSAKSRPSNVSIRPLIIPRKSPDSHHREHQHQHQHDGHGRGRSATATAPTFPFTNPFSSAYQASPPTSRPVTPKGRLRSLVSLEGLRAIKGSISTPNLRAAAKGQPTAPVVDVAAEGTQASHHTTRTAPIASTSRGTIPPNAVLQGQTLCDTFFLPRPRFHAHQISPPDTPPKTSTPAPEAGPTPVQTRHRYQERERERADSRHAEVLAAREWNRRATAATVAVTRSDPDAERRLQDAQHQLQQAKALGRKKASAPDLRRKPSRPALKDMRRLTEAEKVLLEGQEREREREAWQRAAKGSFQNERSRSLSRTRTKSFAKGSHSAANSGDERERSREKPSRKNTMVGQSSVAITNPSVPGTAPPTATSSSGPTTSGDEGRPNNQREKEPPRLGVKSSMEYLATRAFSQGYSTIAPAPGSTSTHSHTRHQSGDMIRDRQQRERAAKTPAMTHRRSESWGRTALKMAKNSCADPESISPAIERVFEAGESIPQVQVSKPAHEEIVLDIRPSKVEERPNSEHSSWRPSAIGIAIGTPPVDSILNDPSAGRIEHPYGGTPVFVGPHPTSPTTSLIPPSAMNNVALRHRLPPRAHAAMSPPRSPDAGLAGLDAYVPNIETSAQSVFSRESWLVYMNALDEPEDTPRTVDKGKGRAVEMEPIIYEERPSRDVPEDVDTSMDTPELQLDLGLDGSPSKSARSRIVSTQDMDSQLTKAFRRQSTASSNSSENEHAALTFEAGATLSRLLSSRSVTSTPRSGLKRTISNPETPKIKKSMLTDASEDPQATVTQGTSTRPPLPNFEPKTHHRSSSGGASRRISGYSDVASGSGHDSLWRKSIASSDLAAHSPPSHESSPKASPRRTLVNIDDLDGYSDLFYVGGHGSVGGRPKSGSSGKTNVSSSLAERLRRPELVTFGSKGSGSSNTAERSYSSPESARAAAGRPWSASGLSPPPSRGTARVLSGDAGEKLAELGKVAEEELDRTWDPEEEDEEEGKLKQLPLFHKPYASLVEPYRIGDTRQPIVARPTLPIMRHSTKLSVIEGSIDEHATASESTPDPEDQQSAPATSPTRATIPEAHAHQNTGYPPLTLDTLNIPSNQSRRASSERAVAPEGYARTSLMTDVSGQSRMSHLSDFPAPPVQSTSFALTPSDALQTYFPPRRSSPVPPASPASLLSVEPPSPVVEPDEGEDRSISEHHQAFPSLTSPSTPVREYRSNRATFGPDADIARQWAERERTYTPSTEEH</sequence>
<feature type="compositionally biased region" description="Low complexity" evidence="2">
    <location>
        <begin position="172"/>
        <end position="181"/>
    </location>
</feature>
<feature type="region of interest" description="Disordered" evidence="2">
    <location>
        <begin position="1584"/>
        <end position="1703"/>
    </location>
</feature>
<feature type="compositionally biased region" description="Basic and acidic residues" evidence="2">
    <location>
        <begin position="896"/>
        <end position="911"/>
    </location>
</feature>
<feature type="region of interest" description="Disordered" evidence="2">
    <location>
        <begin position="629"/>
        <end position="672"/>
    </location>
</feature>
<evidence type="ECO:0000313" key="3">
    <source>
        <dbReference type="EMBL" id="KIM23259.1"/>
    </source>
</evidence>
<keyword evidence="4" id="KW-1185">Reference proteome</keyword>
<feature type="compositionally biased region" description="Basic and acidic residues" evidence="2">
    <location>
        <begin position="1689"/>
        <end position="1703"/>
    </location>
</feature>
<feature type="region of interest" description="Disordered" evidence="2">
    <location>
        <begin position="714"/>
        <end position="923"/>
    </location>
</feature>
<feature type="region of interest" description="Disordered" evidence="2">
    <location>
        <begin position="458"/>
        <end position="543"/>
    </location>
</feature>
<feature type="region of interest" description="Disordered" evidence="2">
    <location>
        <begin position="1508"/>
        <end position="1529"/>
    </location>
</feature>
<feature type="compositionally biased region" description="Polar residues" evidence="2">
    <location>
        <begin position="1245"/>
        <end position="1256"/>
    </location>
</feature>
<feature type="coiled-coil region" evidence="1">
    <location>
        <begin position="348"/>
        <end position="375"/>
    </location>
</feature>
<proteinExistence type="predicted"/>
<feature type="compositionally biased region" description="Polar residues" evidence="2">
    <location>
        <begin position="586"/>
        <end position="604"/>
    </location>
</feature>
<feature type="compositionally biased region" description="Basic and acidic residues" evidence="2">
    <location>
        <begin position="488"/>
        <end position="507"/>
    </location>
</feature>
<feature type="compositionally biased region" description="Low complexity" evidence="2">
    <location>
        <begin position="823"/>
        <end position="843"/>
    </location>
</feature>
<dbReference type="Proteomes" id="UP000054097">
    <property type="component" value="Unassembled WGS sequence"/>
</dbReference>
<evidence type="ECO:0000313" key="4">
    <source>
        <dbReference type="Proteomes" id="UP000054097"/>
    </source>
</evidence>
<feature type="compositionally biased region" description="Polar residues" evidence="2">
    <location>
        <begin position="396"/>
        <end position="411"/>
    </location>
</feature>
<feature type="region of interest" description="Disordered" evidence="2">
    <location>
        <begin position="586"/>
        <end position="605"/>
    </location>
</feature>
<feature type="compositionally biased region" description="Basic and acidic residues" evidence="2">
    <location>
        <begin position="659"/>
        <end position="672"/>
    </location>
</feature>
<organism evidence="3 4">
    <name type="scientific">Serendipita vermifera MAFF 305830</name>
    <dbReference type="NCBI Taxonomy" id="933852"/>
    <lineage>
        <taxon>Eukaryota</taxon>
        <taxon>Fungi</taxon>
        <taxon>Dikarya</taxon>
        <taxon>Basidiomycota</taxon>
        <taxon>Agaricomycotina</taxon>
        <taxon>Agaricomycetes</taxon>
        <taxon>Sebacinales</taxon>
        <taxon>Serendipitaceae</taxon>
        <taxon>Serendipita</taxon>
    </lineage>
</organism>
<feature type="compositionally biased region" description="Polar residues" evidence="2">
    <location>
        <begin position="810"/>
        <end position="822"/>
    </location>
</feature>
<feature type="compositionally biased region" description="Low complexity" evidence="2">
    <location>
        <begin position="458"/>
        <end position="470"/>
    </location>
</feature>
<keyword evidence="1" id="KW-0175">Coiled coil</keyword>
<protein>
    <submittedName>
        <fullName evidence="3">Uncharacterized protein</fullName>
    </submittedName>
</protein>
<feature type="region of interest" description="Disordered" evidence="2">
    <location>
        <begin position="1146"/>
        <end position="1193"/>
    </location>
</feature>
<feature type="compositionally biased region" description="Low complexity" evidence="2">
    <location>
        <begin position="1305"/>
        <end position="1318"/>
    </location>
</feature>
<feature type="compositionally biased region" description="Low complexity" evidence="2">
    <location>
        <begin position="1209"/>
        <end position="1219"/>
    </location>
</feature>
<evidence type="ECO:0000256" key="1">
    <source>
        <dbReference type="SAM" id="Coils"/>
    </source>
</evidence>
<feature type="compositionally biased region" description="Polar residues" evidence="2">
    <location>
        <begin position="1156"/>
        <end position="1184"/>
    </location>
</feature>
<feature type="compositionally biased region" description="Polar residues" evidence="2">
    <location>
        <begin position="1380"/>
        <end position="1394"/>
    </location>
</feature>
<feature type="region of interest" description="Disordered" evidence="2">
    <location>
        <begin position="165"/>
        <end position="224"/>
    </location>
</feature>
<evidence type="ECO:0000256" key="2">
    <source>
        <dbReference type="SAM" id="MobiDB-lite"/>
    </source>
</evidence>
<accession>A0A0C3ATB6</accession>
<feature type="compositionally biased region" description="Basic and acidic residues" evidence="2">
    <location>
        <begin position="796"/>
        <end position="807"/>
    </location>
</feature>
<feature type="compositionally biased region" description="Low complexity" evidence="2">
    <location>
        <begin position="117"/>
        <end position="129"/>
    </location>
</feature>
<feature type="region of interest" description="Disordered" evidence="2">
    <location>
        <begin position="395"/>
        <end position="438"/>
    </location>
</feature>
<feature type="region of interest" description="Disordered" evidence="2">
    <location>
        <begin position="261"/>
        <end position="286"/>
    </location>
</feature>
<feature type="compositionally biased region" description="Polar residues" evidence="2">
    <location>
        <begin position="1510"/>
        <end position="1529"/>
    </location>
</feature>
<feature type="region of interest" description="Disordered" evidence="2">
    <location>
        <begin position="1209"/>
        <end position="1326"/>
    </location>
</feature>
<feature type="compositionally biased region" description="Basic and acidic residues" evidence="2">
    <location>
        <begin position="844"/>
        <end position="857"/>
    </location>
</feature>
<reference evidence="4" key="2">
    <citation type="submission" date="2015-01" db="EMBL/GenBank/DDBJ databases">
        <title>Evolutionary Origins and Diversification of the Mycorrhizal Mutualists.</title>
        <authorList>
            <consortium name="DOE Joint Genome Institute"/>
            <consortium name="Mycorrhizal Genomics Consortium"/>
            <person name="Kohler A."/>
            <person name="Kuo A."/>
            <person name="Nagy L.G."/>
            <person name="Floudas D."/>
            <person name="Copeland A."/>
            <person name="Barry K.W."/>
            <person name="Cichocki N."/>
            <person name="Veneault-Fourrey C."/>
            <person name="LaButti K."/>
            <person name="Lindquist E.A."/>
            <person name="Lipzen A."/>
            <person name="Lundell T."/>
            <person name="Morin E."/>
            <person name="Murat C."/>
            <person name="Riley R."/>
            <person name="Ohm R."/>
            <person name="Sun H."/>
            <person name="Tunlid A."/>
            <person name="Henrissat B."/>
            <person name="Grigoriev I.V."/>
            <person name="Hibbett D.S."/>
            <person name="Martin F."/>
        </authorList>
    </citation>
    <scope>NUCLEOTIDE SEQUENCE [LARGE SCALE GENOMIC DNA]</scope>
    <source>
        <strain evidence="4">MAFF 305830</strain>
    </source>
</reference>
<feature type="compositionally biased region" description="Polar residues" evidence="2">
    <location>
        <begin position="1599"/>
        <end position="1612"/>
    </location>
</feature>
<feature type="region of interest" description="Disordered" evidence="2">
    <location>
        <begin position="301"/>
        <end position="338"/>
    </location>
</feature>
<dbReference type="STRING" id="933852.A0A0C3ATB6"/>
<dbReference type="EMBL" id="KN824340">
    <property type="protein sequence ID" value="KIM23259.1"/>
    <property type="molecule type" value="Genomic_DNA"/>
</dbReference>
<feature type="compositionally biased region" description="Low complexity" evidence="2">
    <location>
        <begin position="1271"/>
        <end position="1283"/>
    </location>
</feature>
<gene>
    <name evidence="3" type="ORF">M408DRAFT_265203</name>
</gene>
<feature type="compositionally biased region" description="Basic and acidic residues" evidence="2">
    <location>
        <begin position="734"/>
        <end position="761"/>
    </location>
</feature>
<reference evidence="3 4" key="1">
    <citation type="submission" date="2014-04" db="EMBL/GenBank/DDBJ databases">
        <authorList>
            <consortium name="DOE Joint Genome Institute"/>
            <person name="Kuo A."/>
            <person name="Zuccaro A."/>
            <person name="Kohler A."/>
            <person name="Nagy L.G."/>
            <person name="Floudas D."/>
            <person name="Copeland A."/>
            <person name="Barry K.W."/>
            <person name="Cichocki N."/>
            <person name="Veneault-Fourrey C."/>
            <person name="LaButti K."/>
            <person name="Lindquist E.A."/>
            <person name="Lipzen A."/>
            <person name="Lundell T."/>
            <person name="Morin E."/>
            <person name="Murat C."/>
            <person name="Sun H."/>
            <person name="Tunlid A."/>
            <person name="Henrissat B."/>
            <person name="Grigoriev I.V."/>
            <person name="Hibbett D.S."/>
            <person name="Martin F."/>
            <person name="Nordberg H.P."/>
            <person name="Cantor M.N."/>
            <person name="Hua S.X."/>
        </authorList>
    </citation>
    <scope>NUCLEOTIDE SEQUENCE [LARGE SCALE GENOMIC DNA]</scope>
    <source>
        <strain evidence="3 4">MAFF 305830</strain>
    </source>
</reference>
<feature type="region of interest" description="Disordered" evidence="2">
    <location>
        <begin position="1338"/>
        <end position="1459"/>
    </location>
</feature>
<dbReference type="OrthoDB" id="3228777at2759"/>
<feature type="compositionally biased region" description="Basic and acidic residues" evidence="2">
    <location>
        <begin position="1425"/>
        <end position="1445"/>
    </location>
</feature>
<dbReference type="HOGENOM" id="CLU_240810_0_0_1"/>
<name>A0A0C3ATB6_SERVB</name>
<feature type="compositionally biased region" description="Polar residues" evidence="2">
    <location>
        <begin position="88"/>
        <end position="99"/>
    </location>
</feature>
<feature type="compositionally biased region" description="Low complexity" evidence="2">
    <location>
        <begin position="1350"/>
        <end position="1362"/>
    </location>
</feature>